<dbReference type="InterPro" id="IPR049039">
    <property type="entry name" value="RMD1-3_a_helical_rpt"/>
</dbReference>
<dbReference type="InterPro" id="IPR011990">
    <property type="entry name" value="TPR-like_helical_dom_sf"/>
</dbReference>
<dbReference type="PANTHER" id="PTHR16056:SF20">
    <property type="entry name" value="C2H2-TYPE DOMAIN-CONTAINING PROTEIN-RELATED"/>
    <property type="match status" value="1"/>
</dbReference>
<dbReference type="PANTHER" id="PTHR16056">
    <property type="entry name" value="REGULATOR OF MICROTUBULE DYNAMICS PROTEIN"/>
    <property type="match status" value="1"/>
</dbReference>
<dbReference type="GO" id="GO:0097431">
    <property type="term" value="C:mitotic spindle pole"/>
    <property type="evidence" value="ECO:0007669"/>
    <property type="project" value="TreeGrafter"/>
</dbReference>
<sequence length="276" mass="32020">MDFAELDKLIDTEPEKAYEKIKEMFDKDESAKTNVQLLWRIAKACFLWGNSMQKKNPKRKQLIYEGRTYAKTAYSLDESNFEALRWTAVLVGAATDYMGPKERAQQGKAFKEYLDKALAVDPKEFTLLHLRGRFTFEVATLSWIEKKVCNALFAVLPEATIDMALEDFLEADRNVPFVWAENLLYLARCYSVKKEKANAQKYMDMVERIEKKDEMVVESMAEIKALIAKYLARCYSVKKEKANAQKYMDMVERIEKKDEMVVESMAEIKALIAKCK</sequence>
<dbReference type="SUPFAM" id="SSF48452">
    <property type="entry name" value="TPR-like"/>
    <property type="match status" value="1"/>
</dbReference>
<dbReference type="EMBL" id="JI175282">
    <property type="protein sequence ID" value="ADY47042.1"/>
    <property type="molecule type" value="mRNA"/>
</dbReference>
<dbReference type="Gene3D" id="1.25.40.10">
    <property type="entry name" value="Tetratricopeptide repeat domain"/>
    <property type="match status" value="1"/>
</dbReference>
<evidence type="ECO:0000313" key="1">
    <source>
        <dbReference type="EMBL" id="ADY47042.1"/>
    </source>
</evidence>
<dbReference type="Pfam" id="PF21033">
    <property type="entry name" value="RMD1-3"/>
    <property type="match status" value="1"/>
</dbReference>
<dbReference type="GO" id="GO:0005739">
    <property type="term" value="C:mitochondrion"/>
    <property type="evidence" value="ECO:0007669"/>
    <property type="project" value="TreeGrafter"/>
</dbReference>
<proteinExistence type="evidence at transcript level"/>
<protein>
    <submittedName>
        <fullName evidence="1">Regulator of microtubule dynamics protein 1</fullName>
    </submittedName>
</protein>
<name>F1LA88_ASCSU</name>
<accession>F1LA88</accession>
<dbReference type="GO" id="GO:0008017">
    <property type="term" value="F:microtubule binding"/>
    <property type="evidence" value="ECO:0007669"/>
    <property type="project" value="TreeGrafter"/>
</dbReference>
<dbReference type="GO" id="GO:0005876">
    <property type="term" value="C:spindle microtubule"/>
    <property type="evidence" value="ECO:0007669"/>
    <property type="project" value="TreeGrafter"/>
</dbReference>
<reference evidence="1" key="1">
    <citation type="journal article" date="2011" name="Genome Res.">
        <title>Deep small RNA sequencing from the nematode Ascaris reveals conservation, functional diversification, and novel developmental profiles.</title>
        <authorList>
            <person name="Wang J."/>
            <person name="Czech B."/>
            <person name="Crunk A."/>
            <person name="Wallace A."/>
            <person name="Mitreva M."/>
            <person name="Hannon G.J."/>
            <person name="Davis R.E."/>
        </authorList>
    </citation>
    <scope>NUCLEOTIDE SEQUENCE</scope>
</reference>
<dbReference type="AlphaFoldDB" id="F1LA88"/>
<organism evidence="1">
    <name type="scientific">Ascaris suum</name>
    <name type="common">Pig roundworm</name>
    <name type="synonym">Ascaris lumbricoides</name>
    <dbReference type="NCBI Taxonomy" id="6253"/>
    <lineage>
        <taxon>Eukaryota</taxon>
        <taxon>Metazoa</taxon>
        <taxon>Ecdysozoa</taxon>
        <taxon>Nematoda</taxon>
        <taxon>Chromadorea</taxon>
        <taxon>Rhabditida</taxon>
        <taxon>Spirurina</taxon>
        <taxon>Ascaridomorpha</taxon>
        <taxon>Ascaridoidea</taxon>
        <taxon>Ascarididae</taxon>
        <taxon>Ascaris</taxon>
    </lineage>
</organism>